<dbReference type="Pfam" id="PF01738">
    <property type="entry name" value="DLH"/>
    <property type="match status" value="1"/>
</dbReference>
<evidence type="ECO:0000313" key="3">
    <source>
        <dbReference type="Proteomes" id="UP001375240"/>
    </source>
</evidence>
<comment type="caution">
    <text evidence="2">The sequence shown here is derived from an EMBL/GenBank/DDBJ whole genome shotgun (WGS) entry which is preliminary data.</text>
</comment>
<protein>
    <recommendedName>
        <fullName evidence="1">Dienelactone hydrolase domain-containing protein</fullName>
    </recommendedName>
</protein>
<proteinExistence type="predicted"/>
<dbReference type="AlphaFoldDB" id="A0AAV9UP33"/>
<accession>A0AAV9UP33</accession>
<dbReference type="EMBL" id="JAVHNQ010000006">
    <property type="protein sequence ID" value="KAK6343847.1"/>
    <property type="molecule type" value="Genomic_DNA"/>
</dbReference>
<evidence type="ECO:0000313" key="2">
    <source>
        <dbReference type="EMBL" id="KAK6343847.1"/>
    </source>
</evidence>
<dbReference type="PANTHER" id="PTHR47668:SF1">
    <property type="entry name" value="DIENELACTONE HYDROLASE DOMAIN-CONTAINING PROTEIN-RELATED"/>
    <property type="match status" value="1"/>
</dbReference>
<name>A0AAV9UP33_9PEZI</name>
<reference evidence="2 3" key="1">
    <citation type="submission" date="2019-10" db="EMBL/GenBank/DDBJ databases">
        <authorList>
            <person name="Palmer J.M."/>
        </authorList>
    </citation>
    <scope>NUCLEOTIDE SEQUENCE [LARGE SCALE GENOMIC DNA]</scope>
    <source>
        <strain evidence="2 3">TWF696</strain>
    </source>
</reference>
<sequence length="183" mass="19298">MAGEPSKACMCNPAASGGGYNAQGTYKEIDGLKLYVTGPATSKSGIVFIYDVYGFSDQNLLGADMLSNLTGSLVLMPDVLGEVVIPPSYGDFSGISEEEQKAIRVRLMAKINGFQVIPGQILEGPAKWKSVTPSVETWAVFGLCFGGKVVALTSREGTPFVVSGQAHPSQVILPHPFVNAPMV</sequence>
<dbReference type="InterPro" id="IPR029058">
    <property type="entry name" value="AB_hydrolase_fold"/>
</dbReference>
<keyword evidence="3" id="KW-1185">Reference proteome</keyword>
<dbReference type="GO" id="GO:0016787">
    <property type="term" value="F:hydrolase activity"/>
    <property type="evidence" value="ECO:0007669"/>
    <property type="project" value="InterPro"/>
</dbReference>
<organism evidence="2 3">
    <name type="scientific">Orbilia brochopaga</name>
    <dbReference type="NCBI Taxonomy" id="3140254"/>
    <lineage>
        <taxon>Eukaryota</taxon>
        <taxon>Fungi</taxon>
        <taxon>Dikarya</taxon>
        <taxon>Ascomycota</taxon>
        <taxon>Pezizomycotina</taxon>
        <taxon>Orbiliomycetes</taxon>
        <taxon>Orbiliales</taxon>
        <taxon>Orbiliaceae</taxon>
        <taxon>Orbilia</taxon>
    </lineage>
</organism>
<dbReference type="Proteomes" id="UP001375240">
    <property type="component" value="Unassembled WGS sequence"/>
</dbReference>
<feature type="domain" description="Dienelactone hydrolase" evidence="1">
    <location>
        <begin position="35"/>
        <end position="161"/>
    </location>
</feature>
<dbReference type="PANTHER" id="PTHR47668">
    <property type="entry name" value="DIENELACTONE HYDROLASE FAMILY PROTEIN (AFU_ORTHOLOGUE AFUA_6G01940)"/>
    <property type="match status" value="1"/>
</dbReference>
<dbReference type="InterPro" id="IPR002925">
    <property type="entry name" value="Dienelactn_hydro"/>
</dbReference>
<dbReference type="Gene3D" id="3.40.50.1820">
    <property type="entry name" value="alpha/beta hydrolase"/>
    <property type="match status" value="1"/>
</dbReference>
<gene>
    <name evidence="2" type="ORF">TWF696_007502</name>
</gene>
<evidence type="ECO:0000259" key="1">
    <source>
        <dbReference type="Pfam" id="PF01738"/>
    </source>
</evidence>